<dbReference type="EMBL" id="JABAGO010000010">
    <property type="protein sequence ID" value="NME98190.1"/>
    <property type="molecule type" value="Genomic_DNA"/>
</dbReference>
<proteinExistence type="predicted"/>
<accession>A0A848CY60</accession>
<evidence type="ECO:0008006" key="3">
    <source>
        <dbReference type="Google" id="ProtNLM"/>
    </source>
</evidence>
<comment type="caution">
    <text evidence="1">The sequence shown here is derived from an EMBL/GenBank/DDBJ whole genome shotgun (WGS) entry which is preliminary data.</text>
</comment>
<protein>
    <recommendedName>
        <fullName evidence="3">Knr4/Smi1-like domain-containing protein</fullName>
    </recommendedName>
</protein>
<dbReference type="RefSeq" id="WP_168974971.1">
    <property type="nucleotide sequence ID" value="NZ_JABAGO010000010.1"/>
</dbReference>
<evidence type="ECO:0000313" key="2">
    <source>
        <dbReference type="Proteomes" id="UP000561326"/>
    </source>
</evidence>
<gene>
    <name evidence="1" type="ORF">HF838_07950</name>
</gene>
<name>A0A848CY60_ANEAE</name>
<reference evidence="1 2" key="1">
    <citation type="submission" date="2020-04" db="EMBL/GenBank/DDBJ databases">
        <authorList>
            <person name="Hitch T.C.A."/>
            <person name="Wylensek D."/>
            <person name="Clavel T."/>
        </authorList>
    </citation>
    <scope>NUCLEOTIDE SEQUENCE [LARGE SCALE GENOMIC DNA]</scope>
    <source>
        <strain evidence="1 2">WB01_D5_05</strain>
    </source>
</reference>
<evidence type="ECO:0000313" key="1">
    <source>
        <dbReference type="EMBL" id="NME98190.1"/>
    </source>
</evidence>
<dbReference type="Proteomes" id="UP000561326">
    <property type="component" value="Unassembled WGS sequence"/>
</dbReference>
<sequence length="216" mass="25134">MEELKESVVNFINNYSKYKVALDLFQKEAEIVYLLNKSIEEISSHIPLSPELEFFYSNFKISGPIRKDGYELKNVNIDIGNATIYLSEPANLYNRQLGFRWIGGPPYKEDPRWNQSWVVIADKDDDPIIVDTSQRNSPVLASYETSEVFYISDSLHRFFEAISVVLEVIYKNFSGEIMDPETFDIKNDFIVVLEEELIKVLNNEEHVSNFMNYLYG</sequence>
<organism evidence="1 2">
    <name type="scientific">Aneurinibacillus aneurinilyticus</name>
    <name type="common">Bacillus aneurinolyticus</name>
    <dbReference type="NCBI Taxonomy" id="1391"/>
    <lineage>
        <taxon>Bacteria</taxon>
        <taxon>Bacillati</taxon>
        <taxon>Bacillota</taxon>
        <taxon>Bacilli</taxon>
        <taxon>Bacillales</taxon>
        <taxon>Paenibacillaceae</taxon>
        <taxon>Aneurinibacillus group</taxon>
        <taxon>Aneurinibacillus</taxon>
    </lineage>
</organism>
<dbReference type="AlphaFoldDB" id="A0A848CY60"/>